<gene>
    <name evidence="10" type="ORF">UFOPK1835_02060</name>
</gene>
<comment type="subcellular location">
    <subcellularLocation>
        <location evidence="1">Cell membrane</location>
        <topology evidence="1">Peripheral membrane protein</topology>
    </subcellularLocation>
</comment>
<dbReference type="InterPro" id="IPR003593">
    <property type="entry name" value="AAA+_ATPase"/>
</dbReference>
<name>A0A6J6IJD8_9ZZZZ</name>
<dbReference type="CDD" id="cd03216">
    <property type="entry name" value="ABC_Carb_Monos_I"/>
    <property type="match status" value="1"/>
</dbReference>
<evidence type="ECO:0000259" key="9">
    <source>
        <dbReference type="PROSITE" id="PS50893"/>
    </source>
</evidence>
<evidence type="ECO:0000256" key="8">
    <source>
        <dbReference type="ARBA" id="ARBA00023136"/>
    </source>
</evidence>
<dbReference type="GO" id="GO:0005524">
    <property type="term" value="F:ATP binding"/>
    <property type="evidence" value="ECO:0007669"/>
    <property type="project" value="UniProtKB-KW"/>
</dbReference>
<protein>
    <submittedName>
        <fullName evidence="10">Unannotated protein</fullName>
    </submittedName>
</protein>
<dbReference type="InterPro" id="IPR017871">
    <property type="entry name" value="ABC_transporter-like_CS"/>
</dbReference>
<reference evidence="10" key="1">
    <citation type="submission" date="2020-05" db="EMBL/GenBank/DDBJ databases">
        <authorList>
            <person name="Chiriac C."/>
            <person name="Salcher M."/>
            <person name="Ghai R."/>
            <person name="Kavagutti S V."/>
        </authorList>
    </citation>
    <scope>NUCLEOTIDE SEQUENCE</scope>
</reference>
<evidence type="ECO:0000256" key="6">
    <source>
        <dbReference type="ARBA" id="ARBA00022840"/>
    </source>
</evidence>
<dbReference type="CDD" id="cd03215">
    <property type="entry name" value="ABC_Carb_Monos_II"/>
    <property type="match status" value="1"/>
</dbReference>
<feature type="domain" description="ABC transporter" evidence="9">
    <location>
        <begin position="15"/>
        <end position="251"/>
    </location>
</feature>
<dbReference type="GO" id="GO:0005886">
    <property type="term" value="C:plasma membrane"/>
    <property type="evidence" value="ECO:0007669"/>
    <property type="project" value="UniProtKB-SubCell"/>
</dbReference>
<dbReference type="AlphaFoldDB" id="A0A6J6IJD8"/>
<dbReference type="SUPFAM" id="SSF52540">
    <property type="entry name" value="P-loop containing nucleoside triphosphate hydrolases"/>
    <property type="match status" value="2"/>
</dbReference>
<evidence type="ECO:0000256" key="7">
    <source>
        <dbReference type="ARBA" id="ARBA00022967"/>
    </source>
</evidence>
<dbReference type="Pfam" id="PF00005">
    <property type="entry name" value="ABC_tran"/>
    <property type="match status" value="2"/>
</dbReference>
<keyword evidence="2" id="KW-0813">Transport</keyword>
<dbReference type="PANTHER" id="PTHR43790:SF4">
    <property type="entry name" value="GUANOSINE IMPORT ATP-BINDING PROTEIN NUPO"/>
    <property type="match status" value="1"/>
</dbReference>
<keyword evidence="5" id="KW-0547">Nucleotide-binding</keyword>
<evidence type="ECO:0000256" key="1">
    <source>
        <dbReference type="ARBA" id="ARBA00004202"/>
    </source>
</evidence>
<keyword evidence="4" id="KW-0677">Repeat</keyword>
<evidence type="ECO:0000256" key="2">
    <source>
        <dbReference type="ARBA" id="ARBA00022448"/>
    </source>
</evidence>
<evidence type="ECO:0000256" key="4">
    <source>
        <dbReference type="ARBA" id="ARBA00022737"/>
    </source>
</evidence>
<dbReference type="SMART" id="SM00382">
    <property type="entry name" value="AAA"/>
    <property type="match status" value="2"/>
</dbReference>
<keyword evidence="6" id="KW-0067">ATP-binding</keyword>
<keyword evidence="7" id="KW-1278">Translocase</keyword>
<dbReference type="PROSITE" id="PS00211">
    <property type="entry name" value="ABC_TRANSPORTER_1"/>
    <property type="match status" value="1"/>
</dbReference>
<evidence type="ECO:0000256" key="3">
    <source>
        <dbReference type="ARBA" id="ARBA00022475"/>
    </source>
</evidence>
<dbReference type="GO" id="GO:0016887">
    <property type="term" value="F:ATP hydrolysis activity"/>
    <property type="evidence" value="ECO:0007669"/>
    <property type="project" value="InterPro"/>
</dbReference>
<dbReference type="PROSITE" id="PS50893">
    <property type="entry name" value="ABC_TRANSPORTER_2"/>
    <property type="match status" value="2"/>
</dbReference>
<feature type="domain" description="ABC transporter" evidence="9">
    <location>
        <begin position="270"/>
        <end position="514"/>
    </location>
</feature>
<dbReference type="FunFam" id="3.40.50.300:FF:000127">
    <property type="entry name" value="Ribose import ATP-binding protein RbsA"/>
    <property type="match status" value="1"/>
</dbReference>
<evidence type="ECO:0000313" key="10">
    <source>
        <dbReference type="EMBL" id="CAB4624585.1"/>
    </source>
</evidence>
<dbReference type="Gene3D" id="3.40.50.300">
    <property type="entry name" value="P-loop containing nucleotide triphosphate hydrolases"/>
    <property type="match status" value="2"/>
</dbReference>
<evidence type="ECO:0000256" key="5">
    <source>
        <dbReference type="ARBA" id="ARBA00022741"/>
    </source>
</evidence>
<organism evidence="10">
    <name type="scientific">freshwater metagenome</name>
    <dbReference type="NCBI Taxonomy" id="449393"/>
    <lineage>
        <taxon>unclassified sequences</taxon>
        <taxon>metagenomes</taxon>
        <taxon>ecological metagenomes</taxon>
    </lineage>
</organism>
<proteinExistence type="predicted"/>
<dbReference type="InterPro" id="IPR027417">
    <property type="entry name" value="P-loop_NTPase"/>
</dbReference>
<keyword evidence="3" id="KW-1003">Cell membrane</keyword>
<dbReference type="EMBL" id="CAEZUP010000137">
    <property type="protein sequence ID" value="CAB4624585.1"/>
    <property type="molecule type" value="Genomic_DNA"/>
</dbReference>
<accession>A0A6J6IJD8</accession>
<dbReference type="InterPro" id="IPR050107">
    <property type="entry name" value="ABC_carbohydrate_import_ATPase"/>
</dbReference>
<dbReference type="PANTHER" id="PTHR43790">
    <property type="entry name" value="CARBOHYDRATE TRANSPORT ATP-BINDING PROTEIN MG119-RELATED"/>
    <property type="match status" value="1"/>
</dbReference>
<sequence length="520" mass="55383">MTLNGSAGAATASAVAAFGVSKRFPGVIANQDVNFDVRVGEVHALLGENGAGKTTLSNILTGLYRPDDGHLEVGGVVVGFDTPRDAINAGIGMVHQHFRLVPTFTVAENIALGAKLAGERRIPNLREIEERIADLADRFGMPVHPRSRVWQLSVGEQQRVEILKVLYRDARVLIMDEPTAVLTPIEADVLAGTLRSMVDQGRSVIFISHKLGEVMSISDRVTVLREGRTIGTVDTSATSRTDLAQLMVGRTVERVERRATDAPISGPMVLDIEGLSADGDRGLRALDNVSLQVRSGEILGVAGVAGNGQRELVEVLAGLRARTAGSITVDGESFDRTDARHPIHLGVAYVPQDRLGTGLAGDLSIEENLILKKYRRAPVSVGPFLRTSVIRSEAVALMERFDVRAPSPQTPTRQLSGGNVQKVLLAREMSGAPKVLVIASPTQGLDVGAVATVHQLLLEAAENGVGILLVSEDLEEVRALADRVAVIYEGSIMAVLDSQDATVDRLGLLMGGSRDIGDQS</sequence>
<keyword evidence="8" id="KW-0472">Membrane</keyword>
<dbReference type="InterPro" id="IPR003439">
    <property type="entry name" value="ABC_transporter-like_ATP-bd"/>
</dbReference>